<feature type="transmembrane region" description="Helical" evidence="2">
    <location>
        <begin position="28"/>
        <end position="53"/>
    </location>
</feature>
<dbReference type="EMBL" id="SOCN01000001">
    <property type="protein sequence ID" value="TDV24500.1"/>
    <property type="molecule type" value="Genomic_DNA"/>
</dbReference>
<comment type="caution">
    <text evidence="3">The sequence shown here is derived from an EMBL/GenBank/DDBJ whole genome shotgun (WGS) entry which is preliminary data.</text>
</comment>
<accession>A0A4V3FP07</accession>
<evidence type="ECO:0000256" key="2">
    <source>
        <dbReference type="SAM" id="Phobius"/>
    </source>
</evidence>
<evidence type="ECO:0000256" key="1">
    <source>
        <dbReference type="SAM" id="MobiDB-lite"/>
    </source>
</evidence>
<evidence type="ECO:0000313" key="4">
    <source>
        <dbReference type="Proteomes" id="UP000295757"/>
    </source>
</evidence>
<feature type="compositionally biased region" description="Low complexity" evidence="1">
    <location>
        <begin position="238"/>
        <end position="249"/>
    </location>
</feature>
<evidence type="ECO:0008006" key="5">
    <source>
        <dbReference type="Google" id="ProtNLM"/>
    </source>
</evidence>
<feature type="region of interest" description="Disordered" evidence="1">
    <location>
        <begin position="237"/>
        <end position="256"/>
    </location>
</feature>
<organism evidence="3 4">
    <name type="scientific">Mycoplasmopsis mustelae</name>
    <dbReference type="NCBI Taxonomy" id="171289"/>
    <lineage>
        <taxon>Bacteria</taxon>
        <taxon>Bacillati</taxon>
        <taxon>Mycoplasmatota</taxon>
        <taxon>Mycoplasmoidales</taxon>
        <taxon>Metamycoplasmataceae</taxon>
        <taxon>Mycoplasmopsis</taxon>
    </lineage>
</organism>
<feature type="transmembrane region" description="Helical" evidence="2">
    <location>
        <begin position="161"/>
        <end position="184"/>
    </location>
</feature>
<dbReference type="AlphaFoldDB" id="A0A4V3FP07"/>
<dbReference type="Proteomes" id="UP000295757">
    <property type="component" value="Unassembled WGS sequence"/>
</dbReference>
<reference evidence="3 4" key="1">
    <citation type="submission" date="2019-03" db="EMBL/GenBank/DDBJ databases">
        <title>Genomic Encyclopedia of Archaeal and Bacterial Type Strains, Phase II (KMG-II): from individual species to whole genera.</title>
        <authorList>
            <person name="Goeker M."/>
        </authorList>
    </citation>
    <scope>NUCLEOTIDE SEQUENCE [LARGE SCALE GENOMIC DNA]</scope>
    <source>
        <strain evidence="3 4">ATCC 35214</strain>
    </source>
</reference>
<evidence type="ECO:0000313" key="3">
    <source>
        <dbReference type="EMBL" id="TDV24500.1"/>
    </source>
</evidence>
<gene>
    <name evidence="3" type="ORF">BCF59_0473</name>
</gene>
<name>A0A4V3FP07_9BACT</name>
<feature type="transmembrane region" description="Helical" evidence="2">
    <location>
        <begin position="125"/>
        <end position="149"/>
    </location>
</feature>
<sequence length="299" mass="34903">MINWRNLNWDEIDNTETLWQKFKKQSNLWIIFYIIVIGLVAAISLIQVIYVAVDKAGYFDLQTEIYKKIAESNSNFPTGNISEYVQSDFIRNLTTNSFLTIFLFTLVVFFVISVFKAFKNRNFKYLNGLALMGMWFTAIYNIIVFFINIRNFFGFQGFSDYNVAIMMVVTNVILAVLYLLIIFFPGREVSKLRKMFIYFEGYVLRNRVIEENLKNMKMSGNFQEIFAPFFGANAQGANQTTTSSNTQTSEKPEKSEEYQRLSKLPLSQLHKIAAKLNIYGHEDIEKDELIEKIIQYSKK</sequence>
<feature type="transmembrane region" description="Helical" evidence="2">
    <location>
        <begin position="98"/>
        <end position="118"/>
    </location>
</feature>
<keyword evidence="2" id="KW-0472">Membrane</keyword>
<keyword evidence="2" id="KW-1133">Transmembrane helix</keyword>
<proteinExistence type="predicted"/>
<keyword evidence="4" id="KW-1185">Reference proteome</keyword>
<keyword evidence="2" id="KW-0812">Transmembrane</keyword>
<protein>
    <recommendedName>
        <fullName evidence="5">Rho termination factor N-terminal domain-containing protein</fullName>
    </recommendedName>
</protein>
<dbReference type="RefSeq" id="WP_134110839.1">
    <property type="nucleotide sequence ID" value="NZ_SOCN01000001.1"/>
</dbReference>